<dbReference type="AlphaFoldDB" id="A6HD99"/>
<dbReference type="EMBL" id="CH473948">
    <property type="protein sequence ID" value="EDM04004.1"/>
    <property type="molecule type" value="Genomic_DNA"/>
</dbReference>
<evidence type="ECO:0000313" key="2">
    <source>
        <dbReference type="Proteomes" id="UP000234681"/>
    </source>
</evidence>
<protein>
    <submittedName>
        <fullName evidence="1">RCG34416</fullName>
    </submittedName>
</protein>
<organism evidence="1 2">
    <name type="scientific">Rattus norvegicus</name>
    <name type="common">Rat</name>
    <dbReference type="NCBI Taxonomy" id="10116"/>
    <lineage>
        <taxon>Eukaryota</taxon>
        <taxon>Metazoa</taxon>
        <taxon>Chordata</taxon>
        <taxon>Craniata</taxon>
        <taxon>Vertebrata</taxon>
        <taxon>Euteleostomi</taxon>
        <taxon>Mammalia</taxon>
        <taxon>Eutheria</taxon>
        <taxon>Euarchontoglires</taxon>
        <taxon>Glires</taxon>
        <taxon>Rodentia</taxon>
        <taxon>Myomorpha</taxon>
        <taxon>Muroidea</taxon>
        <taxon>Muridae</taxon>
        <taxon>Murinae</taxon>
        <taxon>Rattus</taxon>
    </lineage>
</organism>
<accession>A6HD99</accession>
<reference evidence="1 2" key="1">
    <citation type="submission" date="2005-07" db="EMBL/GenBank/DDBJ databases">
        <authorList>
            <person name="Mural R.J."/>
            <person name="Li P.W."/>
            <person name="Adams M.D."/>
            <person name="Amanatides P.G."/>
            <person name="Baden-Tillson H."/>
            <person name="Barnstead M."/>
            <person name="Chin S.H."/>
            <person name="Dew I."/>
            <person name="Evans C.A."/>
            <person name="Ferriera S."/>
            <person name="Flanigan M."/>
            <person name="Fosler C."/>
            <person name="Glodek A."/>
            <person name="Gu Z."/>
            <person name="Holt R.A."/>
            <person name="Jennings D."/>
            <person name="Kraft C.L."/>
            <person name="Lu F."/>
            <person name="Nguyen T."/>
            <person name="Nusskern D.R."/>
            <person name="Pfannkoch C.M."/>
            <person name="Sitter C."/>
            <person name="Sutton G.G."/>
            <person name="Venter J.C."/>
            <person name="Wang Z."/>
            <person name="Woodage T."/>
            <person name="Zheng X.H."/>
            <person name="Zhong F."/>
        </authorList>
    </citation>
    <scope>NUCLEOTIDE SEQUENCE [LARGE SCALE GENOMIC DNA]</scope>
    <source>
        <strain>BN</strain>
        <strain evidence="2">Sprague-Dawley</strain>
    </source>
</reference>
<gene>
    <name evidence="1" type="ORF">rCG_34416</name>
</gene>
<sequence>MPEIPEAWEAEAGSCLRDQGQRPGCQATLWKCGHSHGFRRMYQNPQLGPSSRL</sequence>
<name>A6HD99_RAT</name>
<proteinExistence type="predicted"/>
<evidence type="ECO:0000313" key="1">
    <source>
        <dbReference type="EMBL" id="EDM04004.1"/>
    </source>
</evidence>
<dbReference type="Proteomes" id="UP000234681">
    <property type="component" value="Chromosome 10"/>
</dbReference>